<dbReference type="CDD" id="cd09272">
    <property type="entry name" value="RNase_HI_RT_Ty1"/>
    <property type="match status" value="1"/>
</dbReference>
<evidence type="ECO:0000256" key="2">
    <source>
        <dbReference type="ARBA" id="ARBA00022574"/>
    </source>
</evidence>
<feature type="region of interest" description="Disordered" evidence="8">
    <location>
        <begin position="134"/>
        <end position="221"/>
    </location>
</feature>
<evidence type="ECO:0000256" key="5">
    <source>
        <dbReference type="ARBA" id="ARBA00023163"/>
    </source>
</evidence>
<protein>
    <submittedName>
        <fullName evidence="10">WD40 repeat-containing protein HOS15 isoform A</fullName>
        <ecNumber evidence="10">2.7.7.7</ecNumber>
    </submittedName>
</protein>
<comment type="caution">
    <text evidence="10">The sequence shown here is derived from an EMBL/GenBank/DDBJ whole genome shotgun (WGS) entry which is preliminary data.</text>
</comment>
<dbReference type="InterPro" id="IPR015943">
    <property type="entry name" value="WD40/YVTN_repeat-like_dom_sf"/>
</dbReference>
<dbReference type="SUPFAM" id="SSF56672">
    <property type="entry name" value="DNA/RNA polymerases"/>
    <property type="match status" value="1"/>
</dbReference>
<reference evidence="10 11" key="1">
    <citation type="submission" date="2018-09" db="EMBL/GenBank/DDBJ databases">
        <title>A high-quality reference genome of wild soybean provides a powerful tool to mine soybean genomes.</title>
        <authorList>
            <person name="Xie M."/>
            <person name="Chung C.Y.L."/>
            <person name="Li M.-W."/>
            <person name="Wong F.-L."/>
            <person name="Chan T.-F."/>
            <person name="Lam H.-M."/>
        </authorList>
    </citation>
    <scope>NUCLEOTIDE SEQUENCE [LARGE SCALE GENOMIC DNA]</scope>
    <source>
        <strain evidence="11">cv. W05</strain>
        <tissue evidence="10">Hypocotyl of etiolated seedlings</tissue>
    </source>
</reference>
<dbReference type="InterPro" id="IPR001680">
    <property type="entry name" value="WD40_rpt"/>
</dbReference>
<name>A0A445KLP6_GLYSO</name>
<sequence>MASISSAELNYLVYRYLQESGFTHAAFTFGYEAGINKCSIDGNLVPSGALVTFVQKGLQYFEMEANLSNCDADLEEDFSFLQPLDLITKDVHELRQMISERRKKLQKERKKEFEKEHEGERVRVREKDRREREKEVEKERREREKEVEKDRREREKEVEKDRREREKEVEKDRREKEKEVEKDRREKEKEVEKDRREREKEVVKDRKKIENDKEREQQHGDQTVREMFVDHEDRVPVKLEENGAVGGPEPMDISTTSTSQLCGIPSSDVTILEGHTSEVCACAWSPTGSLLASGSGDSTARIWTIAEGRCKPGSENGPLNVLVLKHVRGKTNEKSKDVTTLDWNGEGTLLATGSYDGQARIWTTNGELKSTLSKHKGPIFSLKWNKKGDYLLTGSCDQTAIVWDVKAEEWKQQFEFHSGPTLDVDWRNNVSFATSSTDNMIHVCKIGETHPIKTFTGHQGEVNCVKWDPTGSLLASCSDDITAKEANKILLQGVVGVDGLSFHNLKLQGNPSLLMSTSASVPNAEFSTSAATINNTSNIVSNSDVTSSSSANLWHARHLKHNLLIQALLLLFLQPQHSESTNPSSSASESVSIPNSIPVNTHPMQTRSKSDIHNPRLHPSLFLTHSEPKTVKQALANKDWLTAMQQEYDALLKNHTWDLVSLPPNRQAIGCKWVYRVKENADGSINRFKARLVAKGFHPVHGFGFHETFSPVIKLVTIQIILTLALSYEWKLFQLDVNNAFLNGTLEETVFMIQPPGFEVADKLLVCRLNKSIYGLKQAPRQWFDRLKSTLLQFGFIGSKSDSSLFIYGHQVDVVYLLVYVDDIILTGSSATLIQQLTNRLNIAFSLKQLGHLDYFLGLKIKYLFNSAILMTQSKYICDLLHKTHVTEAHSISSPMVSNCNLSKHGADVFHDPSLYRSVVGALQYATLTRPEISFAVNKVCQFMASPLDSHWTVVKGILRYLKGTLFHGLLLQPASVKNPLAIRAFCDADCASDVDDKRSTSGTAIFLGPNLVSWWSRKQKVTARSSIEAEYRNIAQTFTELTWIYTLLTELQVSFTTPIWSMKQDTYLHDLREHSKEIYTIRWSPTGPGTNNPNHKLVLASASFDSTVKLWDVELGKLIYSLDGHRHPVYSVAFSPNGDYLVSGSLDRSMHIWSLRDGKIVKTYTGNGGIFEVCWNKEGDKIAACFANNTVCVLDFRM</sequence>
<dbReference type="PANTHER" id="PTHR22846">
    <property type="entry name" value="WD40 REPEAT PROTEIN"/>
    <property type="match status" value="1"/>
</dbReference>
<dbReference type="InterPro" id="IPR013103">
    <property type="entry name" value="RVT_2"/>
</dbReference>
<dbReference type="Pfam" id="PF07727">
    <property type="entry name" value="RVT_2"/>
    <property type="match status" value="1"/>
</dbReference>
<keyword evidence="11" id="KW-1185">Reference proteome</keyword>
<feature type="repeat" description="WD" evidence="7">
    <location>
        <begin position="455"/>
        <end position="480"/>
    </location>
</feature>
<evidence type="ECO:0000313" key="10">
    <source>
        <dbReference type="EMBL" id="RZC11807.1"/>
    </source>
</evidence>
<dbReference type="GO" id="GO:0003887">
    <property type="term" value="F:DNA-directed DNA polymerase activity"/>
    <property type="evidence" value="ECO:0007669"/>
    <property type="project" value="UniProtKB-EC"/>
</dbReference>
<dbReference type="GO" id="GO:0000118">
    <property type="term" value="C:histone deacetylase complex"/>
    <property type="evidence" value="ECO:0007669"/>
    <property type="project" value="TreeGrafter"/>
</dbReference>
<dbReference type="Gene3D" id="2.130.10.10">
    <property type="entry name" value="YVTN repeat-like/Quinoprotein amine dehydrogenase"/>
    <property type="match status" value="2"/>
</dbReference>
<dbReference type="InterPro" id="IPR036322">
    <property type="entry name" value="WD40_repeat_dom_sf"/>
</dbReference>
<proteinExistence type="predicted"/>
<evidence type="ECO:0000256" key="6">
    <source>
        <dbReference type="ARBA" id="ARBA00023242"/>
    </source>
</evidence>
<keyword evidence="2 7" id="KW-0853">WD repeat</keyword>
<keyword evidence="4" id="KW-0805">Transcription regulation</keyword>
<keyword evidence="10" id="KW-0808">Transferase</keyword>
<dbReference type="PROSITE" id="PS50082">
    <property type="entry name" value="WD_REPEATS_2"/>
    <property type="match status" value="6"/>
</dbReference>
<dbReference type="GO" id="GO:0003714">
    <property type="term" value="F:transcription corepressor activity"/>
    <property type="evidence" value="ECO:0007669"/>
    <property type="project" value="InterPro"/>
</dbReference>
<dbReference type="InterPro" id="IPR019775">
    <property type="entry name" value="WD40_repeat_CS"/>
</dbReference>
<feature type="domain" description="Reverse transcriptase Ty1/copia-type" evidence="9">
    <location>
        <begin position="654"/>
        <end position="897"/>
    </location>
</feature>
<dbReference type="FunFam" id="1.20.960.30:FF:000001">
    <property type="entry name" value="F-box-like/WD repeat-containing protein TBL1XR1"/>
    <property type="match status" value="1"/>
</dbReference>
<dbReference type="InterPro" id="IPR045183">
    <property type="entry name" value="Ebi-like"/>
</dbReference>
<dbReference type="CDD" id="cd22249">
    <property type="entry name" value="UDM1_RNF168_RNF169-like"/>
    <property type="match status" value="1"/>
</dbReference>
<feature type="repeat" description="WD" evidence="7">
    <location>
        <begin position="372"/>
        <end position="413"/>
    </location>
</feature>
<evidence type="ECO:0000259" key="9">
    <source>
        <dbReference type="Pfam" id="PF07727"/>
    </source>
</evidence>
<comment type="subcellular location">
    <subcellularLocation>
        <location evidence="1">Nucleus</location>
    </subcellularLocation>
</comment>
<organism evidence="10 11">
    <name type="scientific">Glycine soja</name>
    <name type="common">Wild soybean</name>
    <dbReference type="NCBI Taxonomy" id="3848"/>
    <lineage>
        <taxon>Eukaryota</taxon>
        <taxon>Viridiplantae</taxon>
        <taxon>Streptophyta</taxon>
        <taxon>Embryophyta</taxon>
        <taxon>Tracheophyta</taxon>
        <taxon>Spermatophyta</taxon>
        <taxon>Magnoliopsida</taxon>
        <taxon>eudicotyledons</taxon>
        <taxon>Gunneridae</taxon>
        <taxon>Pentapetalae</taxon>
        <taxon>rosids</taxon>
        <taxon>fabids</taxon>
        <taxon>Fabales</taxon>
        <taxon>Fabaceae</taxon>
        <taxon>Papilionoideae</taxon>
        <taxon>50 kb inversion clade</taxon>
        <taxon>NPAAA clade</taxon>
        <taxon>indigoferoid/millettioid clade</taxon>
        <taxon>Phaseoleae</taxon>
        <taxon>Glycine</taxon>
        <taxon>Glycine subgen. Soja</taxon>
    </lineage>
</organism>
<feature type="region of interest" description="Disordered" evidence="8">
    <location>
        <begin position="580"/>
        <end position="613"/>
    </location>
</feature>
<dbReference type="AlphaFoldDB" id="A0A445KLP6"/>
<dbReference type="FunFam" id="2.130.10.10:FF:000218">
    <property type="entry name" value="WD40 repeat-containing protein HOS15"/>
    <property type="match status" value="1"/>
</dbReference>
<feature type="repeat" description="WD" evidence="7">
    <location>
        <begin position="272"/>
        <end position="309"/>
    </location>
</feature>
<dbReference type="InterPro" id="IPR043502">
    <property type="entry name" value="DNA/RNA_pol_sf"/>
</dbReference>
<evidence type="ECO:0000256" key="1">
    <source>
        <dbReference type="ARBA" id="ARBA00004123"/>
    </source>
</evidence>
<dbReference type="Pfam" id="PF08513">
    <property type="entry name" value="LisH"/>
    <property type="match status" value="1"/>
</dbReference>
<dbReference type="Gene3D" id="1.20.960.30">
    <property type="match status" value="1"/>
</dbReference>
<feature type="compositionally biased region" description="Low complexity" evidence="8">
    <location>
        <begin position="580"/>
        <end position="597"/>
    </location>
</feature>
<dbReference type="PANTHER" id="PTHR22846:SF2">
    <property type="entry name" value="F-BOX-LIKE_WD REPEAT-CONTAINING PROTEIN EBI"/>
    <property type="match status" value="1"/>
</dbReference>
<dbReference type="Pfam" id="PF00400">
    <property type="entry name" value="WD40"/>
    <property type="match status" value="7"/>
</dbReference>
<dbReference type="Proteomes" id="UP000289340">
    <property type="component" value="Chromosome 5"/>
</dbReference>
<feature type="repeat" description="WD" evidence="7">
    <location>
        <begin position="1123"/>
        <end position="1164"/>
    </location>
</feature>
<feature type="repeat" description="WD" evidence="7">
    <location>
        <begin position="1072"/>
        <end position="1122"/>
    </location>
</feature>
<evidence type="ECO:0000256" key="7">
    <source>
        <dbReference type="PROSITE-ProRule" id="PRU00221"/>
    </source>
</evidence>
<evidence type="ECO:0000256" key="8">
    <source>
        <dbReference type="SAM" id="MobiDB-lite"/>
    </source>
</evidence>
<feature type="repeat" description="WD" evidence="7">
    <location>
        <begin position="331"/>
        <end position="362"/>
    </location>
</feature>
<dbReference type="PROSITE" id="PS00678">
    <property type="entry name" value="WD_REPEATS_1"/>
    <property type="match status" value="2"/>
</dbReference>
<feature type="compositionally biased region" description="Polar residues" evidence="8">
    <location>
        <begin position="598"/>
        <end position="607"/>
    </location>
</feature>
<dbReference type="EC" id="2.7.7.7" evidence="10"/>
<dbReference type="CDD" id="cd00200">
    <property type="entry name" value="WD40"/>
    <property type="match status" value="1"/>
</dbReference>
<evidence type="ECO:0000313" key="11">
    <source>
        <dbReference type="Proteomes" id="UP000289340"/>
    </source>
</evidence>
<dbReference type="PROSITE" id="PS50896">
    <property type="entry name" value="LISH"/>
    <property type="match status" value="1"/>
</dbReference>
<keyword evidence="5" id="KW-0804">Transcription</keyword>
<evidence type="ECO:0000256" key="3">
    <source>
        <dbReference type="ARBA" id="ARBA00022737"/>
    </source>
</evidence>
<evidence type="ECO:0000256" key="4">
    <source>
        <dbReference type="ARBA" id="ARBA00023015"/>
    </source>
</evidence>
<dbReference type="SMART" id="SM00667">
    <property type="entry name" value="LisH"/>
    <property type="match status" value="1"/>
</dbReference>
<keyword evidence="6" id="KW-0539">Nucleus</keyword>
<keyword evidence="10" id="KW-0548">Nucleotidyltransferase</keyword>
<keyword evidence="3" id="KW-0677">Repeat</keyword>
<dbReference type="SMART" id="SM00320">
    <property type="entry name" value="WD40"/>
    <property type="match status" value="8"/>
</dbReference>
<accession>A0A445KLP6</accession>
<gene>
    <name evidence="10" type="ORF">D0Y65_011848</name>
</gene>
<dbReference type="SUPFAM" id="SSF50978">
    <property type="entry name" value="WD40 repeat-like"/>
    <property type="match status" value="2"/>
</dbReference>
<dbReference type="PROSITE" id="PS50294">
    <property type="entry name" value="WD_REPEATS_REGION"/>
    <property type="match status" value="5"/>
</dbReference>
<dbReference type="InterPro" id="IPR006594">
    <property type="entry name" value="LisH"/>
</dbReference>
<dbReference type="EMBL" id="QZWG01000005">
    <property type="protein sequence ID" value="RZC11807.1"/>
    <property type="molecule type" value="Genomic_DNA"/>
</dbReference>
<dbReference type="GO" id="GO:0006357">
    <property type="term" value="P:regulation of transcription by RNA polymerase II"/>
    <property type="evidence" value="ECO:0007669"/>
    <property type="project" value="TreeGrafter"/>
</dbReference>